<dbReference type="GO" id="GO:0005829">
    <property type="term" value="C:cytosol"/>
    <property type="evidence" value="ECO:0007669"/>
    <property type="project" value="TreeGrafter"/>
</dbReference>
<evidence type="ECO:0000313" key="2">
    <source>
        <dbReference type="EMBL" id="RVU87223.1"/>
    </source>
</evidence>
<dbReference type="InterPro" id="IPR018490">
    <property type="entry name" value="cNMP-bd_dom_sf"/>
</dbReference>
<evidence type="ECO:0000259" key="1">
    <source>
        <dbReference type="Pfam" id="PF00027"/>
    </source>
</evidence>
<feature type="domain" description="Cyclic nucleotide-binding" evidence="1">
    <location>
        <begin position="29"/>
        <end position="117"/>
    </location>
</feature>
<reference evidence="2" key="1">
    <citation type="submission" date="2018-12" db="EMBL/GenBank/DDBJ databases">
        <title>Draft genome sequence of Flaovobacterium columnare BGFS27 isolated from channel catfish in Alabama.</title>
        <authorList>
            <person name="Cai W."/>
            <person name="Arias C."/>
        </authorList>
    </citation>
    <scope>NUCLEOTIDE SEQUENCE [LARGE SCALE GENOMIC DNA]</scope>
    <source>
        <strain evidence="2">BGFS27</strain>
    </source>
</reference>
<dbReference type="AlphaFoldDB" id="A0AA94F164"/>
<dbReference type="EMBL" id="RWGX01000005">
    <property type="protein sequence ID" value="RVU87223.1"/>
    <property type="molecule type" value="Genomic_DNA"/>
</dbReference>
<proteinExistence type="predicted"/>
<dbReference type="GeneID" id="56895661"/>
<name>A0AA94F164_9FLAO</name>
<dbReference type="InterPro" id="IPR036390">
    <property type="entry name" value="WH_DNA-bd_sf"/>
</dbReference>
<dbReference type="RefSeq" id="WP_060382631.1">
    <property type="nucleotide sequence ID" value="NZ_MTDB01000043.1"/>
</dbReference>
<dbReference type="PANTHER" id="PTHR24567">
    <property type="entry name" value="CRP FAMILY TRANSCRIPTIONAL REGULATORY PROTEIN"/>
    <property type="match status" value="1"/>
</dbReference>
<dbReference type="InterPro" id="IPR014710">
    <property type="entry name" value="RmlC-like_jellyroll"/>
</dbReference>
<dbReference type="KEGG" id="fcv:AWN65_07710"/>
<organism evidence="2">
    <name type="scientific">Flavobacterium columnare</name>
    <dbReference type="NCBI Taxonomy" id="996"/>
    <lineage>
        <taxon>Bacteria</taxon>
        <taxon>Pseudomonadati</taxon>
        <taxon>Bacteroidota</taxon>
        <taxon>Flavobacteriia</taxon>
        <taxon>Flavobacteriales</taxon>
        <taxon>Flavobacteriaceae</taxon>
        <taxon>Flavobacterium</taxon>
    </lineage>
</organism>
<dbReference type="SUPFAM" id="SSF51206">
    <property type="entry name" value="cAMP-binding domain-like"/>
    <property type="match status" value="1"/>
</dbReference>
<accession>A0AA94F164</accession>
<dbReference type="PANTHER" id="PTHR24567:SF26">
    <property type="entry name" value="REGULATORY PROTEIN YEIL"/>
    <property type="match status" value="1"/>
</dbReference>
<protein>
    <submittedName>
        <fullName evidence="2">Crp/Fnr family transcriptional regulator</fullName>
    </submittedName>
</protein>
<gene>
    <name evidence="2" type="ORF">EJB19_12870</name>
</gene>
<dbReference type="Pfam" id="PF00027">
    <property type="entry name" value="cNMP_binding"/>
    <property type="match status" value="1"/>
</dbReference>
<dbReference type="GO" id="GO:0003700">
    <property type="term" value="F:DNA-binding transcription factor activity"/>
    <property type="evidence" value="ECO:0007669"/>
    <property type="project" value="TreeGrafter"/>
</dbReference>
<dbReference type="Gene3D" id="2.60.120.10">
    <property type="entry name" value="Jelly Rolls"/>
    <property type="match status" value="1"/>
</dbReference>
<dbReference type="SUPFAM" id="SSF46785">
    <property type="entry name" value="Winged helix' DNA-binding domain"/>
    <property type="match status" value="1"/>
</dbReference>
<sequence>MNEKSLDEDCRSVDMFFNLEAYQNKIMIKKFRVGDYLVVQGDSFLYLPIVKSGVVRLDCASIEKDVLLDYVVAGEACVVSFSHCDIKDKLVFSAQALTEVEAWLIPKNIVNELLEKDQVFVNYLMRRLTFEFQNMLQLYVSLQNEDLEKRLEKYLDKYSSKLQLNGVKLTHQQIAIDLGVSRESVSRIMSKKS</sequence>
<dbReference type="InterPro" id="IPR000595">
    <property type="entry name" value="cNMP-bd_dom"/>
</dbReference>
<comment type="caution">
    <text evidence="2">The sequence shown here is derived from an EMBL/GenBank/DDBJ whole genome shotgun (WGS) entry which is preliminary data.</text>
</comment>
<dbReference type="InterPro" id="IPR050397">
    <property type="entry name" value="Env_Response_Regulators"/>
</dbReference>